<dbReference type="SMART" id="SM01022">
    <property type="entry name" value="ASCH"/>
    <property type="match status" value="1"/>
</dbReference>
<feature type="region of interest" description="Disordered" evidence="1">
    <location>
        <begin position="64"/>
        <end position="112"/>
    </location>
</feature>
<organism evidence="3 4">
    <name type="scientific">Chilo suppressalis</name>
    <name type="common">Asiatic rice borer moth</name>
    <dbReference type="NCBI Taxonomy" id="168631"/>
    <lineage>
        <taxon>Eukaryota</taxon>
        <taxon>Metazoa</taxon>
        <taxon>Ecdysozoa</taxon>
        <taxon>Arthropoda</taxon>
        <taxon>Hexapoda</taxon>
        <taxon>Insecta</taxon>
        <taxon>Pterygota</taxon>
        <taxon>Neoptera</taxon>
        <taxon>Endopterygota</taxon>
        <taxon>Lepidoptera</taxon>
        <taxon>Glossata</taxon>
        <taxon>Ditrysia</taxon>
        <taxon>Pyraloidea</taxon>
        <taxon>Crambidae</taxon>
        <taxon>Crambinae</taxon>
        <taxon>Chilo</taxon>
    </lineage>
</organism>
<sequence>MMEQWLSEGLSRILDFEVPEDLIRYILSIANEGDLKEYLKTLLDFDNPQHKNFVLELSKRKFPSKGNAAGVPTQKQKKKISKSKQQKQDFVSVEEPPAQPQNVDSETKSRKKTKYVNLYSQEGKNAQVVLLKGRHHCDCQASKHELINNCLYCGRVVCKQEGSGPCLFCGNLVCTPEEQKELNAKTKASAKLMESLMERSRPKGWEAAMSHRNRLLEFDRTSEKRTRVTDDDSDYFNAGSVWLSSAEREKLDKYQQSLHEKKHASRLSKKMTFDFAGRQIVEDNTIDYEVDEQQIADLTRSGGDSKFFNHDLFIGEAGDRDVAPGVNAQLLQFDSSVEGSGYSSALRSGLSEGARVQDAQLQEMCDTGRCLSMHQPWASLLVDGIKLHEGRTWYSSHRGRLWIASTAKPPDQAIISALENQYRVLYPDKQLKFPTFYPTGCLLGCVTVEDCLPQEEYQKRYPEGESESPYVFICSNPTSLRLRFPIKGQHKIYALDKTIHQAAIKCIQKMGKMQAEVNAG</sequence>
<dbReference type="PANTHER" id="PTHR12963">
    <property type="entry name" value="THYROID RECEPTOR INTERACTING PROTEIN RELATED"/>
    <property type="match status" value="1"/>
</dbReference>
<protein>
    <recommendedName>
        <fullName evidence="2">ASCH domain-containing protein</fullName>
    </recommendedName>
</protein>
<feature type="domain" description="ASCH" evidence="2">
    <location>
        <begin position="371"/>
        <end position="484"/>
    </location>
</feature>
<feature type="compositionally biased region" description="Basic residues" evidence="1">
    <location>
        <begin position="75"/>
        <end position="85"/>
    </location>
</feature>
<dbReference type="Pfam" id="PF23135">
    <property type="entry name" value="TRI4_N"/>
    <property type="match status" value="1"/>
</dbReference>
<evidence type="ECO:0000259" key="2">
    <source>
        <dbReference type="SMART" id="SM01022"/>
    </source>
</evidence>
<proteinExistence type="predicted"/>
<name>A0ABN8B6F6_CHISP</name>
<gene>
    <name evidence="3" type="ORF">CHILSU_LOCUS4660</name>
</gene>
<dbReference type="InterPro" id="IPR056994">
    <property type="entry name" value="TRI4_N"/>
</dbReference>
<evidence type="ECO:0000313" key="3">
    <source>
        <dbReference type="EMBL" id="CAH0401436.1"/>
    </source>
</evidence>
<evidence type="ECO:0000256" key="1">
    <source>
        <dbReference type="SAM" id="MobiDB-lite"/>
    </source>
</evidence>
<accession>A0ABN8B6F6</accession>
<dbReference type="Proteomes" id="UP001153292">
    <property type="component" value="Chromosome 19"/>
</dbReference>
<evidence type="ECO:0000313" key="4">
    <source>
        <dbReference type="Proteomes" id="UP001153292"/>
    </source>
</evidence>
<dbReference type="Gene3D" id="2.30.130.30">
    <property type="entry name" value="Hypothetical protein"/>
    <property type="match status" value="1"/>
</dbReference>
<dbReference type="SUPFAM" id="SSF88697">
    <property type="entry name" value="PUA domain-like"/>
    <property type="match status" value="1"/>
</dbReference>
<dbReference type="PANTHER" id="PTHR12963:SF4">
    <property type="entry name" value="ACTIVATING SIGNAL COINTEGRATOR 1"/>
    <property type="match status" value="1"/>
</dbReference>
<keyword evidence="4" id="KW-1185">Reference proteome</keyword>
<dbReference type="InterPro" id="IPR007374">
    <property type="entry name" value="ASCH_domain"/>
</dbReference>
<dbReference type="InterPro" id="IPR039128">
    <property type="entry name" value="TRIP4-like"/>
</dbReference>
<reference evidence="3" key="1">
    <citation type="submission" date="2021-12" db="EMBL/GenBank/DDBJ databases">
        <authorList>
            <person name="King R."/>
        </authorList>
    </citation>
    <scope>NUCLEOTIDE SEQUENCE</scope>
</reference>
<dbReference type="Pfam" id="PF04266">
    <property type="entry name" value="ASCH"/>
    <property type="match status" value="1"/>
</dbReference>
<dbReference type="InterPro" id="IPR015947">
    <property type="entry name" value="PUA-like_sf"/>
</dbReference>
<dbReference type="EMBL" id="OU963912">
    <property type="protein sequence ID" value="CAH0401436.1"/>
    <property type="molecule type" value="Genomic_DNA"/>
</dbReference>
<dbReference type="InterPro" id="IPR009349">
    <property type="entry name" value="TRIP4/RQT4_C2HC5_Znf"/>
</dbReference>
<dbReference type="Pfam" id="PF06221">
    <property type="entry name" value="zf-C2HC5"/>
    <property type="match status" value="1"/>
</dbReference>
<dbReference type="CDD" id="cd06554">
    <property type="entry name" value="ASCH_ASC-1_like"/>
    <property type="match status" value="1"/>
</dbReference>
<dbReference type="InterPro" id="IPR056993">
    <property type="entry name" value="TRIP4_3rd_dom"/>
</dbReference>
<dbReference type="Pfam" id="PF23134">
    <property type="entry name" value="TRIP4_3rd"/>
    <property type="match status" value="1"/>
</dbReference>